<dbReference type="InterPro" id="IPR011009">
    <property type="entry name" value="Kinase-like_dom_sf"/>
</dbReference>
<comment type="subcellular location">
    <subcellularLocation>
        <location evidence="1">Host cytoplasm</location>
    </subcellularLocation>
</comment>
<dbReference type="GO" id="GO:0005524">
    <property type="term" value="F:ATP binding"/>
    <property type="evidence" value="ECO:0007669"/>
    <property type="project" value="UniProtKB-KW"/>
</dbReference>
<dbReference type="GO" id="GO:0030430">
    <property type="term" value="C:host cell cytoplasm"/>
    <property type="evidence" value="ECO:0007669"/>
    <property type="project" value="UniProtKB-SubCell"/>
</dbReference>
<dbReference type="GO" id="GO:0005737">
    <property type="term" value="C:cytoplasm"/>
    <property type="evidence" value="ECO:0007669"/>
    <property type="project" value="TreeGrafter"/>
</dbReference>
<dbReference type="AlphaFoldDB" id="A0A9N9DU05"/>
<dbReference type="InterPro" id="IPR008271">
    <property type="entry name" value="Ser/Thr_kinase_AS"/>
</dbReference>
<feature type="domain" description="Protein kinase" evidence="12">
    <location>
        <begin position="61"/>
        <end position="322"/>
    </location>
</feature>
<dbReference type="EMBL" id="CAJVPI010002891">
    <property type="protein sequence ID" value="CAG8650982.1"/>
    <property type="molecule type" value="Genomic_DNA"/>
</dbReference>
<keyword evidence="7" id="KW-0418">Kinase</keyword>
<dbReference type="GO" id="GO:0004674">
    <property type="term" value="F:protein serine/threonine kinase activity"/>
    <property type="evidence" value="ECO:0007669"/>
    <property type="project" value="UniProtKB-KW"/>
</dbReference>
<dbReference type="PROSITE" id="PS00108">
    <property type="entry name" value="PROTEIN_KINASE_ST"/>
    <property type="match status" value="1"/>
</dbReference>
<dbReference type="OrthoDB" id="10252171at2759"/>
<evidence type="ECO:0000259" key="12">
    <source>
        <dbReference type="PROSITE" id="PS50011"/>
    </source>
</evidence>
<comment type="catalytic activity">
    <reaction evidence="11">
        <text>L-seryl-[protein] + ATP = O-phospho-L-seryl-[protein] + ADP + H(+)</text>
        <dbReference type="Rhea" id="RHEA:17989"/>
        <dbReference type="Rhea" id="RHEA-COMP:9863"/>
        <dbReference type="Rhea" id="RHEA-COMP:11604"/>
        <dbReference type="ChEBI" id="CHEBI:15378"/>
        <dbReference type="ChEBI" id="CHEBI:29999"/>
        <dbReference type="ChEBI" id="CHEBI:30616"/>
        <dbReference type="ChEBI" id="CHEBI:83421"/>
        <dbReference type="ChEBI" id="CHEBI:456216"/>
        <dbReference type="EC" id="2.7.11.1"/>
    </reaction>
</comment>
<keyword evidence="5" id="KW-0808">Transferase</keyword>
<comment type="catalytic activity">
    <reaction evidence="10">
        <text>L-threonyl-[protein] + ATP = O-phospho-L-threonyl-[protein] + ADP + H(+)</text>
        <dbReference type="Rhea" id="RHEA:46608"/>
        <dbReference type="Rhea" id="RHEA-COMP:11060"/>
        <dbReference type="Rhea" id="RHEA-COMP:11605"/>
        <dbReference type="ChEBI" id="CHEBI:15378"/>
        <dbReference type="ChEBI" id="CHEBI:30013"/>
        <dbReference type="ChEBI" id="CHEBI:30616"/>
        <dbReference type="ChEBI" id="CHEBI:61977"/>
        <dbReference type="ChEBI" id="CHEBI:456216"/>
        <dbReference type="EC" id="2.7.11.1"/>
    </reaction>
</comment>
<comment type="caution">
    <text evidence="13">The sequence shown here is derived from an EMBL/GenBank/DDBJ whole genome shotgun (WGS) entry which is preliminary data.</text>
</comment>
<organism evidence="13 14">
    <name type="scientific">Paraglomus brasilianum</name>
    <dbReference type="NCBI Taxonomy" id="144538"/>
    <lineage>
        <taxon>Eukaryota</taxon>
        <taxon>Fungi</taxon>
        <taxon>Fungi incertae sedis</taxon>
        <taxon>Mucoromycota</taxon>
        <taxon>Glomeromycotina</taxon>
        <taxon>Glomeromycetes</taxon>
        <taxon>Paraglomerales</taxon>
        <taxon>Paraglomeraceae</taxon>
        <taxon>Paraglomus</taxon>
    </lineage>
</organism>
<dbReference type="PANTHER" id="PTHR22984:SF25">
    <property type="entry name" value="PROTEIN KINASE DOMAIN-CONTAINING PROTEIN"/>
    <property type="match status" value="1"/>
</dbReference>
<evidence type="ECO:0000313" key="14">
    <source>
        <dbReference type="Proteomes" id="UP000789739"/>
    </source>
</evidence>
<evidence type="ECO:0000256" key="9">
    <source>
        <dbReference type="ARBA" id="ARBA00023200"/>
    </source>
</evidence>
<dbReference type="PANTHER" id="PTHR22984">
    <property type="entry name" value="SERINE/THREONINE-PROTEIN KINASE PIM"/>
    <property type="match status" value="1"/>
</dbReference>
<name>A0A9N9DU05_9GLOM</name>
<reference evidence="13" key="1">
    <citation type="submission" date="2021-06" db="EMBL/GenBank/DDBJ databases">
        <authorList>
            <person name="Kallberg Y."/>
            <person name="Tangrot J."/>
            <person name="Rosling A."/>
        </authorList>
    </citation>
    <scope>NUCLEOTIDE SEQUENCE</scope>
    <source>
        <strain evidence="13">BR232B</strain>
    </source>
</reference>
<dbReference type="InterPro" id="IPR051138">
    <property type="entry name" value="PIM_Ser/Thr_kinase"/>
</dbReference>
<dbReference type="Gene3D" id="3.30.200.20">
    <property type="entry name" value="Phosphorylase Kinase, domain 1"/>
    <property type="match status" value="1"/>
</dbReference>
<evidence type="ECO:0000256" key="11">
    <source>
        <dbReference type="ARBA" id="ARBA00048679"/>
    </source>
</evidence>
<dbReference type="InterPro" id="IPR000719">
    <property type="entry name" value="Prot_kinase_dom"/>
</dbReference>
<dbReference type="Proteomes" id="UP000789739">
    <property type="component" value="Unassembled WGS sequence"/>
</dbReference>
<evidence type="ECO:0000256" key="5">
    <source>
        <dbReference type="ARBA" id="ARBA00022679"/>
    </source>
</evidence>
<evidence type="ECO:0000256" key="1">
    <source>
        <dbReference type="ARBA" id="ARBA00004192"/>
    </source>
</evidence>
<dbReference type="PROSITE" id="PS50011">
    <property type="entry name" value="PROTEIN_KINASE_DOM"/>
    <property type="match status" value="1"/>
</dbReference>
<evidence type="ECO:0000313" key="13">
    <source>
        <dbReference type="EMBL" id="CAG8650982.1"/>
    </source>
</evidence>
<evidence type="ECO:0000256" key="8">
    <source>
        <dbReference type="ARBA" id="ARBA00022840"/>
    </source>
</evidence>
<keyword evidence="14" id="KW-1185">Reference proteome</keyword>
<keyword evidence="4" id="KW-0723">Serine/threonine-protein kinase</keyword>
<keyword evidence="9" id="KW-1035">Host cytoplasm</keyword>
<accession>A0A9N9DU05</accession>
<dbReference type="Pfam" id="PF00069">
    <property type="entry name" value="Pkinase"/>
    <property type="match status" value="1"/>
</dbReference>
<proteinExistence type="predicted"/>
<gene>
    <name evidence="13" type="ORF">PBRASI_LOCUS10266</name>
</gene>
<sequence>MTSLDVKPEDSEKTIICDAAMTLGEWETGEILRNHSYPESNQIVIHRDVKVTLPLQISATYTIYSKLASGTFGSVFYGEEKSTRRPVAIKIVEASMAKTVSYNGIKIPKEAALLQKIPLHPNIIAFIDWAEAYPKHWIFVFEYHGFGQDKPKSTLNHYLRDVARSRGKQGLTENEAKKIMHQLLSACSHLEKHGIYHCDLKLDNIVVDAEGNIKLIDFGLAIEGKRSRGRTGSIFPPEMYDYYIPYELSTAQIWVLGSVFYQLFEATKPYHEERVKSKALGRVMYSKHNRPSNECVELIDWMLKAEPNHRPPSVRRVMHELFRRT</sequence>
<dbReference type="CDD" id="cd00180">
    <property type="entry name" value="PKc"/>
    <property type="match status" value="1"/>
</dbReference>
<dbReference type="SMART" id="SM00220">
    <property type="entry name" value="S_TKc"/>
    <property type="match status" value="1"/>
</dbReference>
<evidence type="ECO:0000256" key="3">
    <source>
        <dbReference type="ARBA" id="ARBA00016885"/>
    </source>
</evidence>
<protein>
    <recommendedName>
        <fullName evidence="3">Serine/threonine-protein kinase 1</fullName>
        <ecNumber evidence="2">2.7.11.1</ecNumber>
    </recommendedName>
</protein>
<evidence type="ECO:0000256" key="10">
    <source>
        <dbReference type="ARBA" id="ARBA00047899"/>
    </source>
</evidence>
<evidence type="ECO:0000256" key="6">
    <source>
        <dbReference type="ARBA" id="ARBA00022741"/>
    </source>
</evidence>
<keyword evidence="6" id="KW-0547">Nucleotide-binding</keyword>
<keyword evidence="8" id="KW-0067">ATP-binding</keyword>
<dbReference type="EC" id="2.7.11.1" evidence="2"/>
<evidence type="ECO:0000256" key="7">
    <source>
        <dbReference type="ARBA" id="ARBA00022777"/>
    </source>
</evidence>
<evidence type="ECO:0000256" key="2">
    <source>
        <dbReference type="ARBA" id="ARBA00012513"/>
    </source>
</evidence>
<evidence type="ECO:0000256" key="4">
    <source>
        <dbReference type="ARBA" id="ARBA00022527"/>
    </source>
</evidence>
<dbReference type="SUPFAM" id="SSF56112">
    <property type="entry name" value="Protein kinase-like (PK-like)"/>
    <property type="match status" value="1"/>
</dbReference>
<dbReference type="Gene3D" id="1.10.510.10">
    <property type="entry name" value="Transferase(Phosphotransferase) domain 1"/>
    <property type="match status" value="1"/>
</dbReference>